<dbReference type="PANTHER" id="PTHR23037">
    <property type="entry name" value="CYTOKINE RECEPTOR"/>
    <property type="match status" value="1"/>
</dbReference>
<dbReference type="SUPFAM" id="SSF49265">
    <property type="entry name" value="Fibronectin type III"/>
    <property type="match status" value="2"/>
</dbReference>
<comment type="subcellular location">
    <subcellularLocation>
        <location evidence="1">Membrane</location>
        <topology evidence="1">Single-pass type I membrane protein</topology>
    </subcellularLocation>
</comment>
<keyword evidence="5 8" id="KW-0472">Membrane</keyword>
<feature type="domain" description="Fibronectin type-III" evidence="9">
    <location>
        <begin position="100"/>
        <end position="211"/>
    </location>
</feature>
<dbReference type="InterPro" id="IPR003532">
    <property type="entry name" value="Short_hematopoietin_rcpt_2_CS"/>
</dbReference>
<evidence type="ECO:0000256" key="1">
    <source>
        <dbReference type="ARBA" id="ARBA00004479"/>
    </source>
</evidence>
<proteinExistence type="predicted"/>
<dbReference type="CDD" id="cd00063">
    <property type="entry name" value="FN3"/>
    <property type="match status" value="1"/>
</dbReference>
<organism evidence="10 11">
    <name type="scientific">Eudromia elegans</name>
    <name type="common">Elegant crested-tinamou</name>
    <dbReference type="NCBI Taxonomy" id="8805"/>
    <lineage>
        <taxon>Eukaryota</taxon>
        <taxon>Metazoa</taxon>
        <taxon>Chordata</taxon>
        <taxon>Craniata</taxon>
        <taxon>Vertebrata</taxon>
        <taxon>Euteleostomi</taxon>
        <taxon>Archelosauria</taxon>
        <taxon>Archosauria</taxon>
        <taxon>Dinosauria</taxon>
        <taxon>Saurischia</taxon>
        <taxon>Theropoda</taxon>
        <taxon>Coelurosauria</taxon>
        <taxon>Aves</taxon>
        <taxon>Palaeognathae</taxon>
        <taxon>Tinamiformes</taxon>
        <taxon>Tinamidae</taxon>
        <taxon>Eudromia</taxon>
    </lineage>
</organism>
<evidence type="ECO:0000256" key="6">
    <source>
        <dbReference type="ARBA" id="ARBA00023170"/>
    </source>
</evidence>
<evidence type="ECO:0000256" key="7">
    <source>
        <dbReference type="ARBA" id="ARBA00023180"/>
    </source>
</evidence>
<dbReference type="InterPro" id="IPR013783">
    <property type="entry name" value="Ig-like_fold"/>
</dbReference>
<feature type="transmembrane region" description="Helical" evidence="8">
    <location>
        <begin position="214"/>
        <end position="237"/>
    </location>
</feature>
<dbReference type="OrthoDB" id="9940625at2759"/>
<evidence type="ECO:0000256" key="3">
    <source>
        <dbReference type="ARBA" id="ARBA00022729"/>
    </source>
</evidence>
<feature type="non-terminal residue" evidence="10">
    <location>
        <position position="270"/>
    </location>
</feature>
<keyword evidence="4 8" id="KW-1133">Transmembrane helix</keyword>
<dbReference type="PROSITE" id="PS50853">
    <property type="entry name" value="FN3"/>
    <property type="match status" value="1"/>
</dbReference>
<dbReference type="InterPro" id="IPR015321">
    <property type="entry name" value="TypeI_recpt_CBD"/>
</dbReference>
<reference evidence="10 11" key="1">
    <citation type="submission" date="2019-09" db="EMBL/GenBank/DDBJ databases">
        <title>Bird 10,000 Genomes (B10K) Project - Family phase.</title>
        <authorList>
            <person name="Zhang G."/>
        </authorList>
    </citation>
    <scope>NUCLEOTIDE SEQUENCE [LARGE SCALE GENOMIC DNA]</scope>
    <source>
        <strain evidence="10">B10K-LSUMZ-16893</strain>
    </source>
</reference>
<accession>A0A7K7V6A1</accession>
<dbReference type="EMBL" id="VZSX01000054">
    <property type="protein sequence ID" value="NXA36980.1"/>
    <property type="molecule type" value="Genomic_DNA"/>
</dbReference>
<protein>
    <submittedName>
        <fullName evidence="10">I13R1 protein</fullName>
    </submittedName>
</protein>
<keyword evidence="2 8" id="KW-0812">Transmembrane</keyword>
<dbReference type="PROSITE" id="PS01356">
    <property type="entry name" value="HEMATOPO_REC_S_F2"/>
    <property type="match status" value="1"/>
</dbReference>
<name>A0A7K7V6A1_EUDEL</name>
<dbReference type="Gene3D" id="2.60.40.10">
    <property type="entry name" value="Immunoglobulins"/>
    <property type="match status" value="2"/>
</dbReference>
<dbReference type="GO" id="GO:0004896">
    <property type="term" value="F:cytokine receptor activity"/>
    <property type="evidence" value="ECO:0007669"/>
    <property type="project" value="InterPro"/>
</dbReference>
<dbReference type="PANTHER" id="PTHR23037:SF46">
    <property type="entry name" value="INTERLEUKIN 5 RECEPTOR SUBUNIT ALPHA"/>
    <property type="match status" value="1"/>
</dbReference>
<evidence type="ECO:0000313" key="11">
    <source>
        <dbReference type="Proteomes" id="UP000533954"/>
    </source>
</evidence>
<dbReference type="InterPro" id="IPR003961">
    <property type="entry name" value="FN3_dom"/>
</dbReference>
<evidence type="ECO:0000259" key="9">
    <source>
        <dbReference type="PROSITE" id="PS50853"/>
    </source>
</evidence>
<dbReference type="InterPro" id="IPR036116">
    <property type="entry name" value="FN3_sf"/>
</dbReference>
<dbReference type="AlphaFoldDB" id="A0A7K7V6A1"/>
<comment type="caution">
    <text evidence="10">The sequence shown here is derived from an EMBL/GenBank/DDBJ whole genome shotgun (WGS) entry which is preliminary data.</text>
</comment>
<dbReference type="Pfam" id="PF09240">
    <property type="entry name" value="IL6Ra-bind"/>
    <property type="match status" value="1"/>
</dbReference>
<evidence type="ECO:0000256" key="2">
    <source>
        <dbReference type="ARBA" id="ARBA00022692"/>
    </source>
</evidence>
<evidence type="ECO:0000313" key="10">
    <source>
        <dbReference type="EMBL" id="NXA36980.1"/>
    </source>
</evidence>
<evidence type="ECO:0000256" key="8">
    <source>
        <dbReference type="SAM" id="Phobius"/>
    </source>
</evidence>
<keyword evidence="7" id="KW-0325">Glycoprotein</keyword>
<evidence type="ECO:0000256" key="4">
    <source>
        <dbReference type="ARBA" id="ARBA00022989"/>
    </source>
</evidence>
<keyword evidence="3" id="KW-0732">Signal</keyword>
<keyword evidence="11" id="KW-1185">Reference proteome</keyword>
<feature type="non-terminal residue" evidence="10">
    <location>
        <position position="1"/>
    </location>
</feature>
<dbReference type="GO" id="GO:0009897">
    <property type="term" value="C:external side of plasma membrane"/>
    <property type="evidence" value="ECO:0007669"/>
    <property type="project" value="TreeGrafter"/>
</dbReference>
<sequence>TAARNLDCIWHNLEYMKCKWLAGKNAHRDTNYTLFYWYEGLGNLEKCSNYSKHEGIFECIFNFTFPKVTSIYPTIRILIKDVSKEIRPLCASKNPTTLVKPAAPKGVVLTRVDDGIRVEWNQPDTFPASCLDYEVEYHSGDKDTAHTVEVTFLYLQLPVLSCLGYNHTSVPSVDPNTKYTFKVRAKPKLACYNSNLFSDWSEEKSIGAKPDSTFHFVLIISIPLIIAVSTIILLFYLKRLKILILPPIPDPREILKRMFGEQNEDSQVST</sequence>
<gene>
    <name evidence="10" type="primary">Il13ra1</name>
    <name evidence="10" type="ORF">EUDELE_R08713</name>
</gene>
<dbReference type="SMART" id="SM00060">
    <property type="entry name" value="FN3"/>
    <property type="match status" value="1"/>
</dbReference>
<dbReference type="Proteomes" id="UP000533954">
    <property type="component" value="Unassembled WGS sequence"/>
</dbReference>
<evidence type="ECO:0000256" key="5">
    <source>
        <dbReference type="ARBA" id="ARBA00023136"/>
    </source>
</evidence>
<keyword evidence="6" id="KW-0675">Receptor</keyword>